<dbReference type="PANTHER" id="PTHR35007">
    <property type="entry name" value="INTEGRAL MEMBRANE PROTEIN-RELATED"/>
    <property type="match status" value="1"/>
</dbReference>
<gene>
    <name evidence="2" type="ORF">WMO62_08940</name>
</gene>
<keyword evidence="1" id="KW-0812">Transmembrane</keyword>
<dbReference type="Proteomes" id="UP001470288">
    <property type="component" value="Unassembled WGS sequence"/>
</dbReference>
<sequence>MRREKRQELFRKMFREWILLLASSLTAGYSMENALVQSYQELCLMFPKGGIMQEELKMMLAKAGNNQRPEILFDELAEKYPYEEVQSFAEVFKAARISGGSLQTAIRGTAAQMAEIMDTRREIRTLLAARVYEQRIMSVMPAAVLLYIRLGSGEFLEGLYHNMTGVLVMSVCLGIYGAAYLMGKRMVQFEI</sequence>
<dbReference type="PANTHER" id="PTHR35007:SF1">
    <property type="entry name" value="PILUS ASSEMBLY PROTEIN"/>
    <property type="match status" value="1"/>
</dbReference>
<keyword evidence="3" id="KW-1185">Reference proteome</keyword>
<dbReference type="RefSeq" id="WP_118440603.1">
    <property type="nucleotide sequence ID" value="NZ_JBBMFC010000014.1"/>
</dbReference>
<evidence type="ECO:0000313" key="2">
    <source>
        <dbReference type="EMBL" id="MEQ2578963.1"/>
    </source>
</evidence>
<feature type="transmembrane region" description="Helical" evidence="1">
    <location>
        <begin position="159"/>
        <end position="182"/>
    </location>
</feature>
<keyword evidence="1" id="KW-1133">Transmembrane helix</keyword>
<comment type="caution">
    <text evidence="2">The sequence shown here is derived from an EMBL/GenBank/DDBJ whole genome shotgun (WGS) entry which is preliminary data.</text>
</comment>
<proteinExistence type="predicted"/>
<reference evidence="2 3" key="1">
    <citation type="submission" date="2024-03" db="EMBL/GenBank/DDBJ databases">
        <title>Human intestinal bacterial collection.</title>
        <authorList>
            <person name="Pauvert C."/>
            <person name="Hitch T.C.A."/>
            <person name="Clavel T."/>
        </authorList>
    </citation>
    <scope>NUCLEOTIDE SEQUENCE [LARGE SCALE GENOMIC DNA]</scope>
    <source>
        <strain evidence="2 3">CLA-AA-H78B</strain>
    </source>
</reference>
<accession>A0ABV1I196</accession>
<evidence type="ECO:0000256" key="1">
    <source>
        <dbReference type="SAM" id="Phobius"/>
    </source>
</evidence>
<keyword evidence="1" id="KW-0472">Membrane</keyword>
<dbReference type="EMBL" id="JBBMFC010000014">
    <property type="protein sequence ID" value="MEQ2578963.1"/>
    <property type="molecule type" value="Genomic_DNA"/>
</dbReference>
<protein>
    <submittedName>
        <fullName evidence="2">Type II secretion system F family protein</fullName>
    </submittedName>
</protein>
<organism evidence="2 3">
    <name type="scientific">Hominiventricola aquisgranensis</name>
    <dbReference type="NCBI Taxonomy" id="3133164"/>
    <lineage>
        <taxon>Bacteria</taxon>
        <taxon>Bacillati</taxon>
        <taxon>Bacillota</taxon>
        <taxon>Clostridia</taxon>
        <taxon>Lachnospirales</taxon>
        <taxon>Lachnospiraceae</taxon>
        <taxon>Hominiventricola</taxon>
    </lineage>
</organism>
<evidence type="ECO:0000313" key="3">
    <source>
        <dbReference type="Proteomes" id="UP001470288"/>
    </source>
</evidence>
<name>A0ABV1I196_9FIRM</name>